<proteinExistence type="predicted"/>
<evidence type="ECO:0000313" key="2">
    <source>
        <dbReference type="EMBL" id="KAI1709727.1"/>
    </source>
</evidence>
<name>A0AAD4R4N9_9BILA</name>
<dbReference type="EMBL" id="JAKKPZ010000029">
    <property type="protein sequence ID" value="KAI1709727.1"/>
    <property type="molecule type" value="Genomic_DNA"/>
</dbReference>
<evidence type="ECO:0000313" key="3">
    <source>
        <dbReference type="Proteomes" id="UP001201812"/>
    </source>
</evidence>
<keyword evidence="1" id="KW-0732">Signal</keyword>
<feature type="chain" id="PRO_5041941499" evidence="1">
    <location>
        <begin position="21"/>
        <end position="338"/>
    </location>
</feature>
<evidence type="ECO:0000256" key="1">
    <source>
        <dbReference type="SAM" id="SignalP"/>
    </source>
</evidence>
<organism evidence="2 3">
    <name type="scientific">Ditylenchus destructor</name>
    <dbReference type="NCBI Taxonomy" id="166010"/>
    <lineage>
        <taxon>Eukaryota</taxon>
        <taxon>Metazoa</taxon>
        <taxon>Ecdysozoa</taxon>
        <taxon>Nematoda</taxon>
        <taxon>Chromadorea</taxon>
        <taxon>Rhabditida</taxon>
        <taxon>Tylenchina</taxon>
        <taxon>Tylenchomorpha</taxon>
        <taxon>Sphaerularioidea</taxon>
        <taxon>Anguinidae</taxon>
        <taxon>Anguininae</taxon>
        <taxon>Ditylenchus</taxon>
    </lineage>
</organism>
<protein>
    <submittedName>
        <fullName evidence="2">Uncharacterized protein</fullName>
    </submittedName>
</protein>
<feature type="signal peptide" evidence="1">
    <location>
        <begin position="1"/>
        <end position="20"/>
    </location>
</feature>
<accession>A0AAD4R4N9</accession>
<dbReference type="Proteomes" id="UP001201812">
    <property type="component" value="Unassembled WGS sequence"/>
</dbReference>
<gene>
    <name evidence="2" type="ORF">DdX_11119</name>
</gene>
<sequence length="338" mass="38707">MILPVIFQLIFYFLTNGAHALSSNSDSDDDDDTHSAKNFTFKDSVDYLTTMHYLEARMTAFIKLADVESNSQEIYLNWKTKEPMFEDNLEKTIYNEWKLKFGGVQINVLLDRIMELGKELRDEINGFQMGWSVPAVALTTKLEGEDAGRTVVLANGAFDKVRLEFEKQLAKIMAETDEKLPFPASDPISTPQGYYTEVVYSYNLASSLLQLLNDIRMQANKDNSSTTSTWDVVYESSCELGIGVPLPTSQEVQDMIEKSAKLWKLDYEKVFKFGTKLVEMLRLLEEKKSEMIETAHKNGMSSLAELIEDAWTKYESCKLYDEKTLKQNLEILWFGNEN</sequence>
<comment type="caution">
    <text evidence="2">The sequence shown here is derived from an EMBL/GenBank/DDBJ whole genome shotgun (WGS) entry which is preliminary data.</text>
</comment>
<dbReference type="AlphaFoldDB" id="A0AAD4R4N9"/>
<reference evidence="2" key="1">
    <citation type="submission" date="2022-01" db="EMBL/GenBank/DDBJ databases">
        <title>Genome Sequence Resource for Two Populations of Ditylenchus destructor, the Migratory Endoparasitic Phytonematode.</title>
        <authorList>
            <person name="Zhang H."/>
            <person name="Lin R."/>
            <person name="Xie B."/>
        </authorList>
    </citation>
    <scope>NUCLEOTIDE SEQUENCE</scope>
    <source>
        <strain evidence="2">BazhouSP</strain>
    </source>
</reference>
<keyword evidence="3" id="KW-1185">Reference proteome</keyword>